<comment type="subcellular location">
    <subcellularLocation>
        <location evidence="1">Cell membrane</location>
        <topology evidence="1">Multi-pass membrane protein</topology>
    </subcellularLocation>
</comment>
<name>A0A4S2N0T3_9PEZI</name>
<evidence type="ECO:0000256" key="4">
    <source>
        <dbReference type="ARBA" id="ARBA00022692"/>
    </source>
</evidence>
<organism evidence="9 10">
    <name type="scientific">Ascodesmis nigricans</name>
    <dbReference type="NCBI Taxonomy" id="341454"/>
    <lineage>
        <taxon>Eukaryota</taxon>
        <taxon>Fungi</taxon>
        <taxon>Dikarya</taxon>
        <taxon>Ascomycota</taxon>
        <taxon>Pezizomycotina</taxon>
        <taxon>Pezizomycetes</taxon>
        <taxon>Pezizales</taxon>
        <taxon>Ascodesmidaceae</taxon>
        <taxon>Ascodesmis</taxon>
    </lineage>
</organism>
<evidence type="ECO:0000256" key="6">
    <source>
        <dbReference type="ARBA" id="ARBA00023065"/>
    </source>
</evidence>
<evidence type="ECO:0000313" key="9">
    <source>
        <dbReference type="EMBL" id="TGZ82718.1"/>
    </source>
</evidence>
<keyword evidence="10" id="KW-1185">Reference proteome</keyword>
<keyword evidence="3" id="KW-1003">Cell membrane</keyword>
<evidence type="ECO:0000256" key="1">
    <source>
        <dbReference type="ARBA" id="ARBA00004651"/>
    </source>
</evidence>
<dbReference type="InterPro" id="IPR044669">
    <property type="entry name" value="YneE/VCCN1/2-like"/>
</dbReference>
<dbReference type="GO" id="GO:0005886">
    <property type="term" value="C:plasma membrane"/>
    <property type="evidence" value="ECO:0007669"/>
    <property type="project" value="UniProtKB-SubCell"/>
</dbReference>
<feature type="transmembrane region" description="Helical" evidence="8">
    <location>
        <begin position="73"/>
        <end position="94"/>
    </location>
</feature>
<evidence type="ECO:0000256" key="8">
    <source>
        <dbReference type="SAM" id="Phobius"/>
    </source>
</evidence>
<keyword evidence="6" id="KW-0406">Ion transport</keyword>
<evidence type="ECO:0000256" key="3">
    <source>
        <dbReference type="ARBA" id="ARBA00022475"/>
    </source>
</evidence>
<protein>
    <submittedName>
        <fullName evidence="9">UPF0187-domain-containing protein</fullName>
    </submittedName>
</protein>
<dbReference type="PANTHER" id="PTHR33281:SF19">
    <property type="entry name" value="VOLTAGE-DEPENDENT ANION CHANNEL-FORMING PROTEIN YNEE"/>
    <property type="match status" value="1"/>
</dbReference>
<keyword evidence="2" id="KW-0813">Transport</keyword>
<dbReference type="PANTHER" id="PTHR33281">
    <property type="entry name" value="UPF0187 PROTEIN YNEE"/>
    <property type="match status" value="1"/>
</dbReference>
<proteinExistence type="predicted"/>
<reference evidence="9 10" key="1">
    <citation type="submission" date="2019-04" db="EMBL/GenBank/DDBJ databases">
        <title>Comparative genomics and transcriptomics to analyze fruiting body development in filamentous ascomycetes.</title>
        <authorList>
            <consortium name="DOE Joint Genome Institute"/>
            <person name="Lutkenhaus R."/>
            <person name="Traeger S."/>
            <person name="Breuer J."/>
            <person name="Kuo A."/>
            <person name="Lipzen A."/>
            <person name="Pangilinan J."/>
            <person name="Dilworth D."/>
            <person name="Sandor L."/>
            <person name="Poggeler S."/>
            <person name="Barry K."/>
            <person name="Grigoriev I.V."/>
            <person name="Nowrousian M."/>
        </authorList>
    </citation>
    <scope>NUCLEOTIDE SEQUENCE [LARGE SCALE GENOMIC DNA]</scope>
    <source>
        <strain evidence="9 10">CBS 389.68</strain>
    </source>
</reference>
<dbReference type="AlphaFoldDB" id="A0A4S2N0T3"/>
<accession>A0A4S2N0T3</accession>
<evidence type="ECO:0000256" key="7">
    <source>
        <dbReference type="ARBA" id="ARBA00023136"/>
    </source>
</evidence>
<evidence type="ECO:0000256" key="2">
    <source>
        <dbReference type="ARBA" id="ARBA00022448"/>
    </source>
</evidence>
<keyword evidence="4 8" id="KW-0812">Transmembrane</keyword>
<dbReference type="EMBL" id="ML220114">
    <property type="protein sequence ID" value="TGZ82718.1"/>
    <property type="molecule type" value="Genomic_DNA"/>
</dbReference>
<dbReference type="Proteomes" id="UP000298138">
    <property type="component" value="Unassembled WGS sequence"/>
</dbReference>
<evidence type="ECO:0000313" key="10">
    <source>
        <dbReference type="Proteomes" id="UP000298138"/>
    </source>
</evidence>
<dbReference type="OrthoDB" id="1368at2759"/>
<feature type="transmembrane region" description="Helical" evidence="8">
    <location>
        <begin position="48"/>
        <end position="67"/>
    </location>
</feature>
<dbReference type="GO" id="GO:0005254">
    <property type="term" value="F:chloride channel activity"/>
    <property type="evidence" value="ECO:0007669"/>
    <property type="project" value="InterPro"/>
</dbReference>
<dbReference type="STRING" id="341454.A0A4S2N0T3"/>
<evidence type="ECO:0000256" key="5">
    <source>
        <dbReference type="ARBA" id="ARBA00022989"/>
    </source>
</evidence>
<dbReference type="Pfam" id="PF25539">
    <property type="entry name" value="Bestrophin_2"/>
    <property type="match status" value="1"/>
</dbReference>
<keyword evidence="7 8" id="KW-0472">Membrane</keyword>
<keyword evidence="5 8" id="KW-1133">Transmembrane helix</keyword>
<sequence length="340" mass="39303">MRSRHHHPPSISTAPLLRKWHRESRQRRLQEPWVPYTLRLRGGLFRRILPQIVFTFVYSAFICYLLSTTSLRLALRSPILFTAFGFIVSIAISFRMTASYNRWWEGRTQWDHLSAVSRNIARTVWVHTVIEETEKRRFIRTVIALQVALKHHLRGEREWERCNDLQALVEGLGVDYPTTATNHPITLTVLLSHLLDRIRLTSTIDTQVLTHLLTHLDTLTCITSSCERLLRTPIPLSYNIAICRLIWCFVLCIPSQLWVALRWYTVPATVIGGYLMFLMGEVGIEIENPFGWGPNDLDLERYVALNTLDLEEIMGGGLTVREAVKDGLEVRIEERGYGTI</sequence>
<dbReference type="InParanoid" id="A0A4S2N0T3"/>
<gene>
    <name evidence="9" type="ORF">EX30DRAFT_339015</name>
</gene>